<dbReference type="InterPro" id="IPR052897">
    <property type="entry name" value="Sec-Metab_Biosynth_Hydrolase"/>
</dbReference>
<evidence type="ECO:0000259" key="1">
    <source>
        <dbReference type="Pfam" id="PF12697"/>
    </source>
</evidence>
<dbReference type="AlphaFoldDB" id="A0A9N9ZIT5"/>
<dbReference type="OrthoDB" id="1263307at2759"/>
<reference evidence="2 3" key="2">
    <citation type="submission" date="2021-10" db="EMBL/GenBank/DDBJ databases">
        <authorList>
            <person name="Piombo E."/>
        </authorList>
    </citation>
    <scope>NUCLEOTIDE SEQUENCE [LARGE SCALE GENOMIC DNA]</scope>
</reference>
<proteinExistence type="predicted"/>
<dbReference type="InterPro" id="IPR029058">
    <property type="entry name" value="AB_hydrolase_fold"/>
</dbReference>
<feature type="domain" description="AB hydrolase-1" evidence="1">
    <location>
        <begin position="4"/>
        <end position="233"/>
    </location>
</feature>
<dbReference type="EMBL" id="CABFOC020000063">
    <property type="protein sequence ID" value="CAH0056389.1"/>
    <property type="molecule type" value="Genomic_DNA"/>
</dbReference>
<reference evidence="3" key="1">
    <citation type="submission" date="2019-06" db="EMBL/GenBank/DDBJ databases">
        <authorList>
            <person name="Broberg M."/>
        </authorList>
    </citation>
    <scope>NUCLEOTIDE SEQUENCE [LARGE SCALE GENOMIC DNA]</scope>
</reference>
<organism evidence="2 3">
    <name type="scientific">Clonostachys solani</name>
    <dbReference type="NCBI Taxonomy" id="160281"/>
    <lineage>
        <taxon>Eukaryota</taxon>
        <taxon>Fungi</taxon>
        <taxon>Dikarya</taxon>
        <taxon>Ascomycota</taxon>
        <taxon>Pezizomycotina</taxon>
        <taxon>Sordariomycetes</taxon>
        <taxon>Hypocreomycetidae</taxon>
        <taxon>Hypocreales</taxon>
        <taxon>Bionectriaceae</taxon>
        <taxon>Clonostachys</taxon>
    </lineage>
</organism>
<dbReference type="InterPro" id="IPR000073">
    <property type="entry name" value="AB_hydrolase_1"/>
</dbReference>
<protein>
    <recommendedName>
        <fullName evidence="1">AB hydrolase-1 domain-containing protein</fullName>
    </recommendedName>
</protein>
<dbReference type="PANTHER" id="PTHR37017:SF13">
    <property type="entry name" value="AB HYDROLASE-1 DOMAIN-CONTAINING PROTEIN"/>
    <property type="match status" value="1"/>
</dbReference>
<dbReference type="Gene3D" id="3.40.50.1820">
    <property type="entry name" value="alpha/beta hydrolase"/>
    <property type="match status" value="1"/>
</dbReference>
<name>A0A9N9ZIT5_9HYPO</name>
<dbReference type="Pfam" id="PF12697">
    <property type="entry name" value="Abhydrolase_6"/>
    <property type="match status" value="1"/>
</dbReference>
<dbReference type="Proteomes" id="UP000775872">
    <property type="component" value="Unassembled WGS sequence"/>
</dbReference>
<sequence length="248" mass="26736">MTTVVIVPGSFSGPSLYDSFVQELEKNGVRAAVVKLASVGRKETPGTLSDDVDAISEVVTGLLDAGQEVVLLTHSYGGVPGTQSLERLSDKARRANGGRGVKKIIYMASVILPVGTSNMDATRASIPEWMTFEDDYMVLDVAEAAAITFSDMPAEEGLAVAKNMDVQSIASFEEKLRYPGYNDVDEVHYILCEEDKVIPPQFQEAMLELLKASTGKDSIVHRLKCGHAPSSSQSGNVIEIVKKVIEGR</sequence>
<accession>A0A9N9ZIT5</accession>
<comment type="caution">
    <text evidence="2">The sequence shown here is derived from an EMBL/GenBank/DDBJ whole genome shotgun (WGS) entry which is preliminary data.</text>
</comment>
<dbReference type="PANTHER" id="PTHR37017">
    <property type="entry name" value="AB HYDROLASE-1 DOMAIN-CONTAINING PROTEIN-RELATED"/>
    <property type="match status" value="1"/>
</dbReference>
<gene>
    <name evidence="2" type="ORF">CSOL1703_00006329</name>
</gene>
<keyword evidence="3" id="KW-1185">Reference proteome</keyword>
<evidence type="ECO:0000313" key="2">
    <source>
        <dbReference type="EMBL" id="CAH0056389.1"/>
    </source>
</evidence>
<evidence type="ECO:0000313" key="3">
    <source>
        <dbReference type="Proteomes" id="UP000775872"/>
    </source>
</evidence>
<dbReference type="SUPFAM" id="SSF53474">
    <property type="entry name" value="alpha/beta-Hydrolases"/>
    <property type="match status" value="1"/>
</dbReference>